<feature type="region of interest" description="Disordered" evidence="1">
    <location>
        <begin position="31"/>
        <end position="92"/>
    </location>
</feature>
<feature type="compositionally biased region" description="Polar residues" evidence="1">
    <location>
        <begin position="62"/>
        <end position="76"/>
    </location>
</feature>
<evidence type="ECO:0000313" key="2">
    <source>
        <dbReference type="EMBL" id="GIY96202.1"/>
    </source>
</evidence>
<organism evidence="2 3">
    <name type="scientific">Caerostris extrusa</name>
    <name type="common">Bark spider</name>
    <name type="synonym">Caerostris bankana</name>
    <dbReference type="NCBI Taxonomy" id="172846"/>
    <lineage>
        <taxon>Eukaryota</taxon>
        <taxon>Metazoa</taxon>
        <taxon>Ecdysozoa</taxon>
        <taxon>Arthropoda</taxon>
        <taxon>Chelicerata</taxon>
        <taxon>Arachnida</taxon>
        <taxon>Araneae</taxon>
        <taxon>Araneomorphae</taxon>
        <taxon>Entelegynae</taxon>
        <taxon>Araneoidea</taxon>
        <taxon>Araneidae</taxon>
        <taxon>Caerostris</taxon>
    </lineage>
</organism>
<proteinExistence type="predicted"/>
<dbReference type="AlphaFoldDB" id="A0AAV4XM56"/>
<evidence type="ECO:0000313" key="3">
    <source>
        <dbReference type="Proteomes" id="UP001054945"/>
    </source>
</evidence>
<evidence type="ECO:0000256" key="1">
    <source>
        <dbReference type="SAM" id="MobiDB-lite"/>
    </source>
</evidence>
<name>A0AAV4XM56_CAEEX</name>
<comment type="caution">
    <text evidence="2">The sequence shown here is derived from an EMBL/GenBank/DDBJ whole genome shotgun (WGS) entry which is preliminary data.</text>
</comment>
<keyword evidence="3" id="KW-1185">Reference proteome</keyword>
<dbReference type="EMBL" id="BPLR01018019">
    <property type="protein sequence ID" value="GIY96202.1"/>
    <property type="molecule type" value="Genomic_DNA"/>
</dbReference>
<protein>
    <submittedName>
        <fullName evidence="2">Uncharacterized protein</fullName>
    </submittedName>
</protein>
<accession>A0AAV4XM56</accession>
<sequence>MPADDFSVILPPDVRMLKMAVLQKHLPQRIPDEDFHPVSSADYMATTPPKQDISPRPARVTDYTSNQWDQISNKCSKQAGRHQEIPQHPSRR</sequence>
<gene>
    <name evidence="2" type="ORF">CEXT_635471</name>
</gene>
<reference evidence="2 3" key="1">
    <citation type="submission" date="2021-06" db="EMBL/GenBank/DDBJ databases">
        <title>Caerostris extrusa draft genome.</title>
        <authorList>
            <person name="Kono N."/>
            <person name="Arakawa K."/>
        </authorList>
    </citation>
    <scope>NUCLEOTIDE SEQUENCE [LARGE SCALE GENOMIC DNA]</scope>
</reference>
<dbReference type="Proteomes" id="UP001054945">
    <property type="component" value="Unassembled WGS sequence"/>
</dbReference>